<reference evidence="3" key="1">
    <citation type="submission" date="2023-10" db="EMBL/GenBank/DDBJ databases">
        <title>Genome assembly of Pristionchus species.</title>
        <authorList>
            <person name="Yoshida K."/>
            <person name="Sommer R.J."/>
        </authorList>
    </citation>
    <scope>NUCLEOTIDE SEQUENCE</scope>
    <source>
        <strain evidence="3">RS0144</strain>
    </source>
</reference>
<evidence type="ECO:0000313" key="3">
    <source>
        <dbReference type="EMBL" id="GMS96361.1"/>
    </source>
</evidence>
<gene>
    <name evidence="2" type="ORF">PENTCL1PPCAC_18535</name>
    <name evidence="3" type="ORF">PENTCL1PPCAC_18536</name>
</gene>
<feature type="region of interest" description="Disordered" evidence="1">
    <location>
        <begin position="1"/>
        <end position="21"/>
    </location>
</feature>
<evidence type="ECO:0000313" key="4">
    <source>
        <dbReference type="Proteomes" id="UP001432027"/>
    </source>
</evidence>
<keyword evidence="4" id="KW-1185">Reference proteome</keyword>
<dbReference type="EMBL" id="BTSX01000004">
    <property type="protein sequence ID" value="GMS96361.1"/>
    <property type="molecule type" value="Genomic_DNA"/>
</dbReference>
<protein>
    <submittedName>
        <fullName evidence="3">Uncharacterized protein</fullName>
    </submittedName>
</protein>
<organism evidence="3 4">
    <name type="scientific">Pristionchus entomophagus</name>
    <dbReference type="NCBI Taxonomy" id="358040"/>
    <lineage>
        <taxon>Eukaryota</taxon>
        <taxon>Metazoa</taxon>
        <taxon>Ecdysozoa</taxon>
        <taxon>Nematoda</taxon>
        <taxon>Chromadorea</taxon>
        <taxon>Rhabditida</taxon>
        <taxon>Rhabditina</taxon>
        <taxon>Diplogasteromorpha</taxon>
        <taxon>Diplogasteroidea</taxon>
        <taxon>Neodiplogasteridae</taxon>
        <taxon>Pristionchus</taxon>
    </lineage>
</organism>
<evidence type="ECO:0000256" key="1">
    <source>
        <dbReference type="SAM" id="MobiDB-lite"/>
    </source>
</evidence>
<evidence type="ECO:0000313" key="2">
    <source>
        <dbReference type="EMBL" id="GMS96360.1"/>
    </source>
</evidence>
<dbReference type="EMBL" id="BTSX01000004">
    <property type="protein sequence ID" value="GMS96360.1"/>
    <property type="molecule type" value="Genomic_DNA"/>
</dbReference>
<accession>A0AAV5TPT3</accession>
<dbReference type="AlphaFoldDB" id="A0AAV5TPT3"/>
<name>A0AAV5TPT3_9BILA</name>
<sequence>MGQSESTTRFPHCTKSTNHRERWNHHERLARRHWGHLAIDLIEGGTSHSFSANSMGMRADTQ</sequence>
<dbReference type="Proteomes" id="UP001432027">
    <property type="component" value="Unassembled WGS sequence"/>
</dbReference>
<proteinExistence type="predicted"/>
<feature type="non-terminal residue" evidence="3">
    <location>
        <position position="62"/>
    </location>
</feature>
<comment type="caution">
    <text evidence="3">The sequence shown here is derived from an EMBL/GenBank/DDBJ whole genome shotgun (WGS) entry which is preliminary data.</text>
</comment>